<protein>
    <submittedName>
        <fullName evidence="3">Alpha/beta fold hydrolase</fullName>
    </submittedName>
    <submittedName>
        <fullName evidence="2">Pimeloyl-ACP methyl ester carboxylesterase</fullName>
    </submittedName>
</protein>
<dbReference type="RefSeq" id="WP_139401867.1">
    <property type="nucleotide sequence ID" value="NZ_JACHEW010000001.1"/>
</dbReference>
<evidence type="ECO:0000313" key="2">
    <source>
        <dbReference type="EMBL" id="MBB6014950.1"/>
    </source>
</evidence>
<organism evidence="3 4">
    <name type="scientific">Deinococcus radiopugnans ATCC 19172</name>
    <dbReference type="NCBI Taxonomy" id="585398"/>
    <lineage>
        <taxon>Bacteria</taxon>
        <taxon>Thermotogati</taxon>
        <taxon>Deinococcota</taxon>
        <taxon>Deinococci</taxon>
        <taxon>Deinococcales</taxon>
        <taxon>Deinococcaceae</taxon>
        <taxon>Deinococcus</taxon>
    </lineage>
</organism>
<evidence type="ECO:0000259" key="1">
    <source>
        <dbReference type="Pfam" id="PF00561"/>
    </source>
</evidence>
<dbReference type="PANTHER" id="PTHR46438:SF11">
    <property type="entry name" value="LIPASE-RELATED"/>
    <property type="match status" value="1"/>
</dbReference>
<evidence type="ECO:0000313" key="3">
    <source>
        <dbReference type="EMBL" id="TNM71639.1"/>
    </source>
</evidence>
<comment type="caution">
    <text evidence="3">The sequence shown here is derived from an EMBL/GenBank/DDBJ whole genome shotgun (WGS) entry which is preliminary data.</text>
</comment>
<dbReference type="EMBL" id="JACHEW010000001">
    <property type="protein sequence ID" value="MBB6014950.1"/>
    <property type="molecule type" value="Genomic_DNA"/>
</dbReference>
<dbReference type="EMBL" id="VDMO01000006">
    <property type="protein sequence ID" value="TNM71639.1"/>
    <property type="molecule type" value="Genomic_DNA"/>
</dbReference>
<dbReference type="OrthoDB" id="9797695at2"/>
<dbReference type="SUPFAM" id="SSF53474">
    <property type="entry name" value="alpha/beta-Hydrolases"/>
    <property type="match status" value="1"/>
</dbReference>
<reference evidence="2 5" key="2">
    <citation type="submission" date="2020-08" db="EMBL/GenBank/DDBJ databases">
        <title>Genomic Encyclopedia of Type Strains, Phase IV (KMG-IV): sequencing the most valuable type-strain genomes for metagenomic binning, comparative biology and taxonomic classification.</title>
        <authorList>
            <person name="Goeker M."/>
        </authorList>
    </citation>
    <scope>NUCLEOTIDE SEQUENCE [LARGE SCALE GENOMIC DNA]</scope>
    <source>
        <strain evidence="2 5">DSM 12027</strain>
    </source>
</reference>
<gene>
    <name evidence="3" type="ORF">FHR04_06715</name>
    <name evidence="2" type="ORF">HNQ04_000174</name>
</gene>
<dbReference type="InterPro" id="IPR000073">
    <property type="entry name" value="AB_hydrolase_1"/>
</dbReference>
<proteinExistence type="predicted"/>
<dbReference type="Proteomes" id="UP000629870">
    <property type="component" value="Unassembled WGS sequence"/>
</dbReference>
<dbReference type="Gene3D" id="3.40.50.1820">
    <property type="entry name" value="alpha/beta hydrolase"/>
    <property type="match status" value="1"/>
</dbReference>
<dbReference type="Pfam" id="PF00561">
    <property type="entry name" value="Abhydrolase_1"/>
    <property type="match status" value="1"/>
</dbReference>
<evidence type="ECO:0000313" key="4">
    <source>
        <dbReference type="Proteomes" id="UP000313988"/>
    </source>
</evidence>
<dbReference type="Proteomes" id="UP000313988">
    <property type="component" value="Unassembled WGS sequence"/>
</dbReference>
<accession>A0A5C4Y719</accession>
<feature type="domain" description="AB hydrolase-1" evidence="1">
    <location>
        <begin position="33"/>
        <end position="271"/>
    </location>
</feature>
<evidence type="ECO:0000313" key="5">
    <source>
        <dbReference type="Proteomes" id="UP000629870"/>
    </source>
</evidence>
<name>A0A5C4Y719_9DEIO</name>
<dbReference type="PANTHER" id="PTHR46438">
    <property type="entry name" value="ALPHA/BETA-HYDROLASES SUPERFAMILY PROTEIN"/>
    <property type="match status" value="1"/>
</dbReference>
<dbReference type="InterPro" id="IPR029058">
    <property type="entry name" value="AB_hydrolase_fold"/>
</dbReference>
<dbReference type="GO" id="GO:0016787">
    <property type="term" value="F:hydrolase activity"/>
    <property type="evidence" value="ECO:0007669"/>
    <property type="project" value="UniProtKB-KW"/>
</dbReference>
<dbReference type="AlphaFoldDB" id="A0A5C4Y719"/>
<sequence length="288" mass="31029">MTAAESPPQPLSPQFLNVGGIRTRHVTGGEGRPVVLLHGIGRSLEDFEPTIRALSGTHRVYAPDLIGFGYTDKPQVNYSLPGLARFVQHYLDAVGETRPVTLIGNSLGGAVAQTFAVIYPEQTRGLGLVNSAGFGRDVALALRLCALPGLGERLLAPGPASARRVTRSLFASPAFATPERVAHTLALARQPGAARAFLSVLRSIGTVRGAQAEWQAKLAGRLPALKRPTLIVWGDRDEILPAHHLEAARRTHPHAAVHLFTQTGHVPQIEREAEFNALLHAFLEHNRL</sequence>
<dbReference type="PRINTS" id="PR00111">
    <property type="entry name" value="ABHYDROLASE"/>
</dbReference>
<keyword evidence="3" id="KW-0378">Hydrolase</keyword>
<keyword evidence="5" id="KW-1185">Reference proteome</keyword>
<reference evidence="3 4" key="1">
    <citation type="submission" date="2019-06" db="EMBL/GenBank/DDBJ databases">
        <title>Genome sequence of Deinococcus radiopugnans ATCC 19172.</title>
        <authorList>
            <person name="Maclea K.S."/>
            <person name="Maynard C.R."/>
        </authorList>
    </citation>
    <scope>NUCLEOTIDE SEQUENCE [LARGE SCALE GENOMIC DNA]</scope>
    <source>
        <strain evidence="3 4">ATCC 19172</strain>
    </source>
</reference>